<dbReference type="Proteomes" id="UP000613768">
    <property type="component" value="Unassembled WGS sequence"/>
</dbReference>
<comment type="caution">
    <text evidence="2">The sequence shown here is derived from an EMBL/GenBank/DDBJ whole genome shotgun (WGS) entry which is preliminary data.</text>
</comment>
<dbReference type="AlphaFoldDB" id="A0AAW3ZKM8"/>
<evidence type="ECO:0000313" key="3">
    <source>
        <dbReference type="Proteomes" id="UP000613768"/>
    </source>
</evidence>
<dbReference type="InterPro" id="IPR007433">
    <property type="entry name" value="DUF481"/>
</dbReference>
<sequence length="250" mass="27359">MRISLIPFALLLAGGVSAAEETGGWSGTGELGLAVARGNARSENLNTKLNLENEDERWKHKFHLAALRSKGEVKGDFDNDGVPDERFDLTANRYELGASSAIKMNQRAYWVGAVRYEQDDFASYENQTTFALSYGYQAIDNETTQLSAEVGPGYRRAKVASSGETETGAILRGQIDYKHQLTETTSIGNLLLVESGDDNTFAQNDLGVSVAINSRFALKAGIQWRYNSETDPGVQSSDTLTTVNLVYNIK</sequence>
<proteinExistence type="predicted"/>
<dbReference type="Pfam" id="PF04338">
    <property type="entry name" value="DUF481"/>
    <property type="match status" value="1"/>
</dbReference>
<dbReference type="EMBL" id="JACYTR010000009">
    <property type="protein sequence ID" value="MBD8525475.1"/>
    <property type="molecule type" value="Genomic_DNA"/>
</dbReference>
<gene>
    <name evidence="2" type="ORF">IFO71_06935</name>
</gene>
<evidence type="ECO:0000256" key="1">
    <source>
        <dbReference type="SAM" id="SignalP"/>
    </source>
</evidence>
<accession>A0AAW3ZKM8</accession>
<protein>
    <submittedName>
        <fullName evidence="2">DUF481 domain-containing protein</fullName>
    </submittedName>
</protein>
<keyword evidence="1" id="KW-0732">Signal</keyword>
<name>A0AAW3ZKM8_9GAMM</name>
<keyword evidence="3" id="KW-1185">Reference proteome</keyword>
<dbReference type="RefSeq" id="WP_192028820.1">
    <property type="nucleotide sequence ID" value="NZ_JACYTR010000009.1"/>
</dbReference>
<organism evidence="2 3">
    <name type="scientific">Pseudomarimonas arenosa</name>
    <dbReference type="NCBI Taxonomy" id="2774145"/>
    <lineage>
        <taxon>Bacteria</taxon>
        <taxon>Pseudomonadati</taxon>
        <taxon>Pseudomonadota</taxon>
        <taxon>Gammaproteobacteria</taxon>
        <taxon>Lysobacterales</taxon>
        <taxon>Lysobacteraceae</taxon>
        <taxon>Pseudomarimonas</taxon>
    </lineage>
</organism>
<reference evidence="2 3" key="1">
    <citation type="submission" date="2020-09" db="EMBL/GenBank/DDBJ databases">
        <title>Pseudoxanthomonas sp. CAU 1598 isolated from sand of Yaerae Beach.</title>
        <authorList>
            <person name="Kim W."/>
        </authorList>
    </citation>
    <scope>NUCLEOTIDE SEQUENCE [LARGE SCALE GENOMIC DNA]</scope>
    <source>
        <strain evidence="2 3">CAU 1598</strain>
    </source>
</reference>
<evidence type="ECO:0000313" key="2">
    <source>
        <dbReference type="EMBL" id="MBD8525475.1"/>
    </source>
</evidence>
<feature type="signal peptide" evidence="1">
    <location>
        <begin position="1"/>
        <end position="18"/>
    </location>
</feature>
<feature type="chain" id="PRO_5043924204" evidence="1">
    <location>
        <begin position="19"/>
        <end position="250"/>
    </location>
</feature>